<protein>
    <submittedName>
        <fullName evidence="1">Uncharacterized protein</fullName>
    </submittedName>
</protein>
<dbReference type="EMBL" id="ML208272">
    <property type="protein sequence ID" value="TFK73817.1"/>
    <property type="molecule type" value="Genomic_DNA"/>
</dbReference>
<reference evidence="1 2" key="1">
    <citation type="journal article" date="2019" name="Nat. Ecol. Evol.">
        <title>Megaphylogeny resolves global patterns of mushroom evolution.</title>
        <authorList>
            <person name="Varga T."/>
            <person name="Krizsan K."/>
            <person name="Foldi C."/>
            <person name="Dima B."/>
            <person name="Sanchez-Garcia M."/>
            <person name="Sanchez-Ramirez S."/>
            <person name="Szollosi G.J."/>
            <person name="Szarkandi J.G."/>
            <person name="Papp V."/>
            <person name="Albert L."/>
            <person name="Andreopoulos W."/>
            <person name="Angelini C."/>
            <person name="Antonin V."/>
            <person name="Barry K.W."/>
            <person name="Bougher N.L."/>
            <person name="Buchanan P."/>
            <person name="Buyck B."/>
            <person name="Bense V."/>
            <person name="Catcheside P."/>
            <person name="Chovatia M."/>
            <person name="Cooper J."/>
            <person name="Damon W."/>
            <person name="Desjardin D."/>
            <person name="Finy P."/>
            <person name="Geml J."/>
            <person name="Haridas S."/>
            <person name="Hughes K."/>
            <person name="Justo A."/>
            <person name="Karasinski D."/>
            <person name="Kautmanova I."/>
            <person name="Kiss B."/>
            <person name="Kocsube S."/>
            <person name="Kotiranta H."/>
            <person name="LaButti K.M."/>
            <person name="Lechner B.E."/>
            <person name="Liimatainen K."/>
            <person name="Lipzen A."/>
            <person name="Lukacs Z."/>
            <person name="Mihaltcheva S."/>
            <person name="Morgado L.N."/>
            <person name="Niskanen T."/>
            <person name="Noordeloos M.E."/>
            <person name="Ohm R.A."/>
            <person name="Ortiz-Santana B."/>
            <person name="Ovrebo C."/>
            <person name="Racz N."/>
            <person name="Riley R."/>
            <person name="Savchenko A."/>
            <person name="Shiryaev A."/>
            <person name="Soop K."/>
            <person name="Spirin V."/>
            <person name="Szebenyi C."/>
            <person name="Tomsovsky M."/>
            <person name="Tulloss R.E."/>
            <person name="Uehling J."/>
            <person name="Grigoriev I.V."/>
            <person name="Vagvolgyi C."/>
            <person name="Papp T."/>
            <person name="Martin F.M."/>
            <person name="Miettinen O."/>
            <person name="Hibbett D.S."/>
            <person name="Nagy L.G."/>
        </authorList>
    </citation>
    <scope>NUCLEOTIDE SEQUENCE [LARGE SCALE GENOMIC DNA]</scope>
    <source>
        <strain evidence="1 2">NL-1719</strain>
    </source>
</reference>
<keyword evidence="2" id="KW-1185">Reference proteome</keyword>
<name>A0ACD3B8A7_9AGAR</name>
<gene>
    <name evidence="1" type="ORF">BDN72DRAFT_134566</name>
</gene>
<proteinExistence type="predicted"/>
<sequence length="87" mass="9576">MCFTTRRFLWNLRHPPEESGGGGPGTAGASCNWQNRVDGWHKSQGTFRALLAVSNSSQLSVASNRSLLRHSELLFGTEGRPSTRQFA</sequence>
<evidence type="ECO:0000313" key="2">
    <source>
        <dbReference type="Proteomes" id="UP000308600"/>
    </source>
</evidence>
<evidence type="ECO:0000313" key="1">
    <source>
        <dbReference type="EMBL" id="TFK73817.1"/>
    </source>
</evidence>
<dbReference type="Proteomes" id="UP000308600">
    <property type="component" value="Unassembled WGS sequence"/>
</dbReference>
<accession>A0ACD3B8A7</accession>
<organism evidence="1 2">
    <name type="scientific">Pluteus cervinus</name>
    <dbReference type="NCBI Taxonomy" id="181527"/>
    <lineage>
        <taxon>Eukaryota</taxon>
        <taxon>Fungi</taxon>
        <taxon>Dikarya</taxon>
        <taxon>Basidiomycota</taxon>
        <taxon>Agaricomycotina</taxon>
        <taxon>Agaricomycetes</taxon>
        <taxon>Agaricomycetidae</taxon>
        <taxon>Agaricales</taxon>
        <taxon>Pluteineae</taxon>
        <taxon>Pluteaceae</taxon>
        <taxon>Pluteus</taxon>
    </lineage>
</organism>